<dbReference type="Gene3D" id="3.40.970.10">
    <property type="entry name" value="Ribonuclease H1, N-terminal domain"/>
    <property type="match status" value="1"/>
</dbReference>
<keyword evidence="4" id="KW-1185">Reference proteome</keyword>
<name>A0A2H3BU32_9AGAR</name>
<feature type="compositionally biased region" description="Pro residues" evidence="1">
    <location>
        <begin position="35"/>
        <end position="47"/>
    </location>
</feature>
<evidence type="ECO:0000256" key="1">
    <source>
        <dbReference type="SAM" id="MobiDB-lite"/>
    </source>
</evidence>
<evidence type="ECO:0000313" key="4">
    <source>
        <dbReference type="Proteomes" id="UP000218334"/>
    </source>
</evidence>
<dbReference type="EMBL" id="KZ293440">
    <property type="protein sequence ID" value="PBK66556.1"/>
    <property type="molecule type" value="Genomic_DNA"/>
</dbReference>
<dbReference type="AlphaFoldDB" id="A0A2H3BU32"/>
<feature type="domain" description="Ribonuclease H1 N-terminal" evidence="2">
    <location>
        <begin position="338"/>
        <end position="372"/>
    </location>
</feature>
<dbReference type="InterPro" id="IPR009027">
    <property type="entry name" value="Ribosomal_bL9/RNase_H1_N"/>
</dbReference>
<evidence type="ECO:0000313" key="3">
    <source>
        <dbReference type="EMBL" id="PBK66556.1"/>
    </source>
</evidence>
<accession>A0A2H3BU32</accession>
<organism evidence="3 4">
    <name type="scientific">Armillaria solidipes</name>
    <dbReference type="NCBI Taxonomy" id="1076256"/>
    <lineage>
        <taxon>Eukaryota</taxon>
        <taxon>Fungi</taxon>
        <taxon>Dikarya</taxon>
        <taxon>Basidiomycota</taxon>
        <taxon>Agaricomycotina</taxon>
        <taxon>Agaricomycetes</taxon>
        <taxon>Agaricomycetidae</taxon>
        <taxon>Agaricales</taxon>
        <taxon>Marasmiineae</taxon>
        <taxon>Physalacriaceae</taxon>
        <taxon>Armillaria</taxon>
    </lineage>
</organism>
<gene>
    <name evidence="3" type="ORF">ARMSODRAFT_1021353</name>
</gene>
<feature type="compositionally biased region" description="Low complexity" evidence="1">
    <location>
        <begin position="48"/>
        <end position="57"/>
    </location>
</feature>
<proteinExistence type="predicted"/>
<dbReference type="SUPFAM" id="SSF55658">
    <property type="entry name" value="L9 N-domain-like"/>
    <property type="match status" value="1"/>
</dbReference>
<dbReference type="Pfam" id="PF01693">
    <property type="entry name" value="Cauli_VI"/>
    <property type="match status" value="2"/>
</dbReference>
<sequence length="492" mass="53556">MTTMMSVTKVDAHAPQPSVSAACASSELAGLPTESAPPSPATVPPNSSPLSSGGSVLSLNQDDSDVEVITSNVLTNTEAASIQSLVTLRDDSPWAVGKKFYIIPPQHITTSNIVSSKKWYSVYKGLWVGVVTSCNTANSATLKVSGCSQQMFHSQQEAVDSFNAALDDKDVQILMSPLDPFMQFVNPRTPPINMANVRTTRPSACRFSYGSMEITLLSDLDSDSSELEIWLSTSKESDAETQAVHLGTQDYGNEPAPSEALDPPPLYEAVAVLHIHDNVVGPGNHGRDETLYSIQSATFTGNTPDWSHAAELTQGQPGAHVEVITSRVHRPLVRGRRKMYVVFFGREPGVYTSWDECLHRVSGASEAVFTTYRGMEVVTAAYQYAQKRGWTGTTGRHGISFIHGDGFVAPQPIDFLRAPESAFETALTIGQDCRCWHIVYRGIRPGIYRTYLETTLNVVGLRGNTHESFESLNVARAKFRIALQQSRAVAIV</sequence>
<dbReference type="InterPro" id="IPR037056">
    <property type="entry name" value="RNase_H1_N_sf"/>
</dbReference>
<feature type="domain" description="Ribonuclease H1 N-terminal" evidence="2">
    <location>
        <begin position="439"/>
        <end position="477"/>
    </location>
</feature>
<feature type="region of interest" description="Disordered" evidence="1">
    <location>
        <begin position="1"/>
        <end position="57"/>
    </location>
</feature>
<dbReference type="Proteomes" id="UP000218334">
    <property type="component" value="Unassembled WGS sequence"/>
</dbReference>
<dbReference type="InterPro" id="IPR011320">
    <property type="entry name" value="RNase_H1_N"/>
</dbReference>
<reference evidence="4" key="1">
    <citation type="journal article" date="2017" name="Nat. Ecol. Evol.">
        <title>Genome expansion and lineage-specific genetic innovations in the forest pathogenic fungi Armillaria.</title>
        <authorList>
            <person name="Sipos G."/>
            <person name="Prasanna A.N."/>
            <person name="Walter M.C."/>
            <person name="O'Connor E."/>
            <person name="Balint B."/>
            <person name="Krizsan K."/>
            <person name="Kiss B."/>
            <person name="Hess J."/>
            <person name="Varga T."/>
            <person name="Slot J."/>
            <person name="Riley R."/>
            <person name="Boka B."/>
            <person name="Rigling D."/>
            <person name="Barry K."/>
            <person name="Lee J."/>
            <person name="Mihaltcheva S."/>
            <person name="LaButti K."/>
            <person name="Lipzen A."/>
            <person name="Waldron R."/>
            <person name="Moloney N.M."/>
            <person name="Sperisen C."/>
            <person name="Kredics L."/>
            <person name="Vagvoelgyi C."/>
            <person name="Patrignani A."/>
            <person name="Fitzpatrick D."/>
            <person name="Nagy I."/>
            <person name="Doyle S."/>
            <person name="Anderson J.B."/>
            <person name="Grigoriev I.V."/>
            <person name="Gueldener U."/>
            <person name="Muensterkoetter M."/>
            <person name="Nagy L.G."/>
        </authorList>
    </citation>
    <scope>NUCLEOTIDE SEQUENCE [LARGE SCALE GENOMIC DNA]</scope>
    <source>
        <strain evidence="4">28-4</strain>
    </source>
</reference>
<evidence type="ECO:0000259" key="2">
    <source>
        <dbReference type="Pfam" id="PF01693"/>
    </source>
</evidence>
<protein>
    <recommendedName>
        <fullName evidence="2">Ribonuclease H1 N-terminal domain-containing protein</fullName>
    </recommendedName>
</protein>